<dbReference type="InterPro" id="IPR036873">
    <property type="entry name" value="Rhodanese-like_dom_sf"/>
</dbReference>
<dbReference type="Proteomes" id="UP000061010">
    <property type="component" value="Chromosome"/>
</dbReference>
<dbReference type="EMBL" id="CP012900">
    <property type="protein sequence ID" value="ALJ29082.1"/>
    <property type="molecule type" value="Genomic_DNA"/>
</dbReference>
<evidence type="ECO:0000259" key="1">
    <source>
        <dbReference type="PROSITE" id="PS50206"/>
    </source>
</evidence>
<dbReference type="InterPro" id="IPR050229">
    <property type="entry name" value="GlpE_sulfurtransferase"/>
</dbReference>
<dbReference type="PANTHER" id="PTHR43031:SF1">
    <property type="entry name" value="PYRIDINE NUCLEOTIDE-DISULPHIDE OXIDOREDUCTASE"/>
    <property type="match status" value="1"/>
</dbReference>
<name>A0A0S1B1Z1_9GAMM</name>
<sequence>MIALLRALFGGRGGQLAPHEAAARLRAGAGAVLVDVREAAEFARGHAPGARLLPLSRIRADAAGALATLDLPDTTDELLLICHSGMRSRIAQAALAGHRRVRCVNVAGGMQAWVDAGLPMTTPRG</sequence>
<dbReference type="Pfam" id="PF00581">
    <property type="entry name" value="Rhodanese"/>
    <property type="match status" value="1"/>
</dbReference>
<dbReference type="Gene3D" id="3.40.250.10">
    <property type="entry name" value="Rhodanese-like domain"/>
    <property type="match status" value="1"/>
</dbReference>
<gene>
    <name evidence="2" type="ORF">AOT14_27230</name>
</gene>
<keyword evidence="3" id="KW-1185">Reference proteome</keyword>
<dbReference type="PROSITE" id="PS50206">
    <property type="entry name" value="RHODANESE_3"/>
    <property type="match status" value="1"/>
</dbReference>
<accession>A0A0S1B1Z1</accession>
<dbReference type="SMART" id="SM00450">
    <property type="entry name" value="RHOD"/>
    <property type="match status" value="1"/>
</dbReference>
<organism evidence="2 3">
    <name type="scientific">Stenotrophomonas acidaminiphila</name>
    <dbReference type="NCBI Taxonomy" id="128780"/>
    <lineage>
        <taxon>Bacteria</taxon>
        <taxon>Pseudomonadati</taxon>
        <taxon>Pseudomonadota</taxon>
        <taxon>Gammaproteobacteria</taxon>
        <taxon>Lysobacterales</taxon>
        <taxon>Lysobacteraceae</taxon>
        <taxon>Stenotrophomonas</taxon>
    </lineage>
</organism>
<evidence type="ECO:0000313" key="2">
    <source>
        <dbReference type="EMBL" id="ALJ29082.1"/>
    </source>
</evidence>
<feature type="domain" description="Rhodanese" evidence="1">
    <location>
        <begin position="27"/>
        <end position="122"/>
    </location>
</feature>
<dbReference type="AlphaFoldDB" id="A0A0S1B1Z1"/>
<dbReference type="InterPro" id="IPR001763">
    <property type="entry name" value="Rhodanese-like_dom"/>
</dbReference>
<dbReference type="PANTHER" id="PTHR43031">
    <property type="entry name" value="FAD-DEPENDENT OXIDOREDUCTASE"/>
    <property type="match status" value="1"/>
</dbReference>
<dbReference type="PATRIC" id="fig|128780.6.peg.2749"/>
<dbReference type="CDD" id="cd00158">
    <property type="entry name" value="RHOD"/>
    <property type="match status" value="1"/>
</dbReference>
<dbReference type="KEGG" id="sacz:AOT14_27230"/>
<reference evidence="2 3" key="1">
    <citation type="journal article" date="2015" name="Genome Announc.">
        <title>Complete Genome Sequencing of Stenotrophomonas acidaminiphila ZAC14D2_NAIMI4_2, a Multidrug-Resistant Strain Isolated from Sediments of a Polluted River in Mexico, Uncovers New Antibiotic Resistance Genes and a Novel Class-II Lasso Peptide Biosynthesis Gene Cluster.</title>
        <authorList>
            <person name="Vinuesa P."/>
            <person name="Ochoa-Sanchez L.E."/>
        </authorList>
    </citation>
    <scope>NUCLEOTIDE SEQUENCE [LARGE SCALE GENOMIC DNA]</scope>
    <source>
        <strain evidence="2 3">ZAC14D2_NAIMI4_2</strain>
    </source>
</reference>
<evidence type="ECO:0000313" key="3">
    <source>
        <dbReference type="Proteomes" id="UP000061010"/>
    </source>
</evidence>
<proteinExistence type="predicted"/>
<protein>
    <submittedName>
        <fullName evidence="2">Molybdopterin biosynthesis protein MoeB</fullName>
    </submittedName>
</protein>
<dbReference type="SUPFAM" id="SSF52821">
    <property type="entry name" value="Rhodanese/Cell cycle control phosphatase"/>
    <property type="match status" value="1"/>
</dbReference>